<dbReference type="Gene3D" id="1.10.490.30">
    <property type="entry name" value="Colicin"/>
    <property type="match status" value="1"/>
</dbReference>
<dbReference type="GO" id="GO:0140911">
    <property type="term" value="F:pore-forming activity"/>
    <property type="evidence" value="ECO:0007669"/>
    <property type="project" value="InterPro"/>
</dbReference>
<name>A0A109KQL6_PSEFL</name>
<dbReference type="InterPro" id="IPR000293">
    <property type="entry name" value="Channel_colicin_C"/>
</dbReference>
<evidence type="ECO:0000256" key="8">
    <source>
        <dbReference type="ARBA" id="ARBA00023022"/>
    </source>
</evidence>
<keyword evidence="8" id="KW-0044">Antibiotic</keyword>
<dbReference type="PRINTS" id="PR00280">
    <property type="entry name" value="CHANLCOLICIN"/>
</dbReference>
<feature type="transmembrane region" description="Helical" evidence="11">
    <location>
        <begin position="405"/>
        <end position="424"/>
    </location>
</feature>
<dbReference type="Proteomes" id="UP000063434">
    <property type="component" value="Unassembled WGS sequence"/>
</dbReference>
<dbReference type="PATRIC" id="fig|294.195.peg.3923"/>
<dbReference type="GO" id="GO:0031640">
    <property type="term" value="P:killing of cells of another organism"/>
    <property type="evidence" value="ECO:0007669"/>
    <property type="project" value="UniProtKB-KW"/>
</dbReference>
<keyword evidence="6 11" id="KW-0812">Transmembrane</keyword>
<protein>
    <submittedName>
        <fullName evidence="13">Colicin-N</fullName>
    </submittedName>
</protein>
<dbReference type="InterPro" id="IPR028056">
    <property type="entry name" value="Colicin_M"/>
</dbReference>
<evidence type="ECO:0000256" key="11">
    <source>
        <dbReference type="SAM" id="Phobius"/>
    </source>
</evidence>
<comment type="function">
    <text evidence="1">This colicin is a channel-forming colicin. This class of transmembrane toxins depolarize the cytoplasmic membrane, leading to dissipation of cellular energy.</text>
</comment>
<dbReference type="Pfam" id="PF14859">
    <property type="entry name" value="Colicin_M"/>
    <property type="match status" value="1"/>
</dbReference>
<comment type="similarity">
    <text evidence="4">Belongs to the channel forming colicin family.</text>
</comment>
<keyword evidence="5" id="KW-0929">Antimicrobial</keyword>
<dbReference type="InterPro" id="IPR038283">
    <property type="entry name" value="Channel_colicin_C_sf"/>
</dbReference>
<evidence type="ECO:0000313" key="14">
    <source>
        <dbReference type="Proteomes" id="UP000063434"/>
    </source>
</evidence>
<evidence type="ECO:0000256" key="3">
    <source>
        <dbReference type="ARBA" id="ARBA00004370"/>
    </source>
</evidence>
<dbReference type="GO" id="GO:0050829">
    <property type="term" value="P:defense response to Gram-negative bacterium"/>
    <property type="evidence" value="ECO:0007669"/>
    <property type="project" value="InterPro"/>
</dbReference>
<evidence type="ECO:0000256" key="6">
    <source>
        <dbReference type="ARBA" id="ARBA00022692"/>
    </source>
</evidence>
<comment type="caution">
    <text evidence="13">The sequence shown here is derived from an EMBL/GenBank/DDBJ whole genome shotgun (WGS) entry which is preliminary data.</text>
</comment>
<evidence type="ECO:0000256" key="5">
    <source>
        <dbReference type="ARBA" id="ARBA00022529"/>
    </source>
</evidence>
<evidence type="ECO:0000256" key="2">
    <source>
        <dbReference type="ARBA" id="ARBA00003197"/>
    </source>
</evidence>
<keyword evidence="7 11" id="KW-1133">Transmembrane helix</keyword>
<evidence type="ECO:0000256" key="4">
    <source>
        <dbReference type="ARBA" id="ARBA00007595"/>
    </source>
</evidence>
<reference evidence="13 14" key="1">
    <citation type="submission" date="2015-05" db="EMBL/GenBank/DDBJ databases">
        <title>A genomic and transcriptomic approach to investigate the blue pigment phenotype in Pseudomonas fluorescens.</title>
        <authorList>
            <person name="Andreani N.A."/>
            <person name="Cardazzo B."/>
        </authorList>
    </citation>
    <scope>NUCLEOTIDE SEQUENCE [LARGE SCALE GENOMIC DNA]</scope>
    <source>
        <strain evidence="13 14">Ps_40</strain>
    </source>
</reference>
<dbReference type="Pfam" id="PF01024">
    <property type="entry name" value="Colicin"/>
    <property type="match status" value="1"/>
</dbReference>
<accession>A0A109KQL6</accession>
<evidence type="ECO:0000256" key="1">
    <source>
        <dbReference type="ARBA" id="ARBA00002178"/>
    </source>
</evidence>
<proteinExistence type="inferred from homology"/>
<dbReference type="SUPFAM" id="SSF56837">
    <property type="entry name" value="Colicin"/>
    <property type="match status" value="1"/>
</dbReference>
<sequence length="462" mass="48597">MTIVLPPIVVTATEPGYPANPGGLPFPAPNPAVVFQGQMLERFAYYRQGLWREMLIKIANEQVTWGMTGGPAPGIVHDLQSVPFADSYLYFNPGLTSGHGLNYAQQYFHSGGVTSSPGLSGGDLTPVAAVGHFLYGKGTPTETSINLFGLNSPGISSAVFNDVLATAPIGTSPISIGNIPFTPDATSWQLATWIDNLSLTLQGTLNKSPDGSYQFTGSVSAANHTYDSMPAGFKAAIGEAAANTLQSVLDAHGAMPFEVVIKGETAVTVTKELTPDEKAAYTDAVSFVSTANEHMLQKYGANLSKVAQDMQAEISGKKIRSYAEAMATFEKVSANPRMKLNALDTQAVVDALNALDKATFADNITRLGKAFGVVGKVVQAEAIREKTVSGFQTGDWKPLMLELEAMAVGTGAGILVATSMAFFFPVFASAAAGVVVVALMMAATAAYFDAAKVDEINNMILN</sequence>
<evidence type="ECO:0000313" key="13">
    <source>
        <dbReference type="EMBL" id="KWV73551.1"/>
    </source>
</evidence>
<keyword evidence="9" id="KW-0078">Bacteriocin</keyword>
<feature type="domain" description="Channel forming colicins" evidence="12">
    <location>
        <begin position="393"/>
        <end position="404"/>
    </location>
</feature>
<organism evidence="13 14">
    <name type="scientific">Pseudomonas fluorescens</name>
    <dbReference type="NCBI Taxonomy" id="294"/>
    <lineage>
        <taxon>Bacteria</taxon>
        <taxon>Pseudomonadati</taxon>
        <taxon>Pseudomonadota</taxon>
        <taxon>Gammaproteobacteria</taxon>
        <taxon>Pseudomonadales</taxon>
        <taxon>Pseudomonadaceae</taxon>
        <taxon>Pseudomonas</taxon>
    </lineage>
</organism>
<comment type="subcellular location">
    <subcellularLocation>
        <location evidence="3">Membrane</location>
    </subcellularLocation>
</comment>
<dbReference type="PROSITE" id="PS00276">
    <property type="entry name" value="CHANNEL_COLICIN"/>
    <property type="match status" value="1"/>
</dbReference>
<dbReference type="GO" id="GO:0016020">
    <property type="term" value="C:membrane"/>
    <property type="evidence" value="ECO:0007669"/>
    <property type="project" value="UniProtKB-SubCell"/>
</dbReference>
<dbReference type="Gene3D" id="3.30.450.400">
    <property type="entry name" value="Colicin M, catalytic domain"/>
    <property type="match status" value="1"/>
</dbReference>
<evidence type="ECO:0000256" key="9">
    <source>
        <dbReference type="ARBA" id="ARBA00023048"/>
    </source>
</evidence>
<dbReference type="AlphaFoldDB" id="A0A109KQL6"/>
<comment type="function">
    <text evidence="2">Colicins are polypeptide toxins produced by and active against E.coli and closely related bacteria.</text>
</comment>
<gene>
    <name evidence="13" type="primary">cna</name>
    <name evidence="13" type="ORF">PFL603g_03661</name>
</gene>
<keyword evidence="10 11" id="KW-0472">Membrane</keyword>
<evidence type="ECO:0000256" key="7">
    <source>
        <dbReference type="ARBA" id="ARBA00022989"/>
    </source>
</evidence>
<dbReference type="EMBL" id="LCYC01000048">
    <property type="protein sequence ID" value="KWV73551.1"/>
    <property type="molecule type" value="Genomic_DNA"/>
</dbReference>
<evidence type="ECO:0000259" key="12">
    <source>
        <dbReference type="PROSITE" id="PS00276"/>
    </source>
</evidence>
<evidence type="ECO:0000256" key="10">
    <source>
        <dbReference type="ARBA" id="ARBA00023136"/>
    </source>
</evidence>
<feature type="transmembrane region" description="Helical" evidence="11">
    <location>
        <begin position="430"/>
        <end position="450"/>
    </location>
</feature>
<dbReference type="RefSeq" id="WP_056791376.1">
    <property type="nucleotide sequence ID" value="NZ_LCYC01000048.1"/>
</dbReference>